<reference evidence="2 3" key="1">
    <citation type="submission" date="2015-09" db="EMBL/GenBank/DDBJ databases">
        <title>Trachymyrmex zeteki WGS genome.</title>
        <authorList>
            <person name="Nygaard S."/>
            <person name="Hu H."/>
            <person name="Boomsma J."/>
            <person name="Zhang G."/>
        </authorList>
    </citation>
    <scope>NUCLEOTIDE SEQUENCE [LARGE SCALE GENOMIC DNA]</scope>
    <source>
        <strain evidence="2">Tzet28-1</strain>
        <tissue evidence="2">Whole body</tissue>
    </source>
</reference>
<dbReference type="EMBL" id="KQ982769">
    <property type="protein sequence ID" value="KYQ50953.1"/>
    <property type="molecule type" value="Genomic_DNA"/>
</dbReference>
<sequence length="109" mass="12388">MRPERIDALKYTVEYAHTHVCEQKSARGKIIIILRKQSTLIRSFASSQILCARDNYANTFPRWLVLRADNDKTQILTPAVLKRENKGNSETKASGTRAENIEKKTVSIA</sequence>
<dbReference type="Proteomes" id="UP000075809">
    <property type="component" value="Unassembled WGS sequence"/>
</dbReference>
<feature type="region of interest" description="Disordered" evidence="1">
    <location>
        <begin position="84"/>
        <end position="109"/>
    </location>
</feature>
<feature type="compositionally biased region" description="Basic and acidic residues" evidence="1">
    <location>
        <begin position="99"/>
        <end position="109"/>
    </location>
</feature>
<evidence type="ECO:0000313" key="3">
    <source>
        <dbReference type="Proteomes" id="UP000075809"/>
    </source>
</evidence>
<evidence type="ECO:0000256" key="1">
    <source>
        <dbReference type="SAM" id="MobiDB-lite"/>
    </source>
</evidence>
<evidence type="ECO:0000313" key="2">
    <source>
        <dbReference type="EMBL" id="KYQ50953.1"/>
    </source>
</evidence>
<protein>
    <submittedName>
        <fullName evidence="2">Uncharacterized protein</fullName>
    </submittedName>
</protein>
<organism evidence="2 3">
    <name type="scientific">Mycetomoellerius zeteki</name>
    <dbReference type="NCBI Taxonomy" id="64791"/>
    <lineage>
        <taxon>Eukaryota</taxon>
        <taxon>Metazoa</taxon>
        <taxon>Ecdysozoa</taxon>
        <taxon>Arthropoda</taxon>
        <taxon>Hexapoda</taxon>
        <taxon>Insecta</taxon>
        <taxon>Pterygota</taxon>
        <taxon>Neoptera</taxon>
        <taxon>Endopterygota</taxon>
        <taxon>Hymenoptera</taxon>
        <taxon>Apocrita</taxon>
        <taxon>Aculeata</taxon>
        <taxon>Formicoidea</taxon>
        <taxon>Formicidae</taxon>
        <taxon>Myrmicinae</taxon>
        <taxon>Mycetomoellerius</taxon>
    </lineage>
</organism>
<accession>A0A151WSZ6</accession>
<name>A0A151WSZ6_9HYME</name>
<dbReference type="AlphaFoldDB" id="A0A151WSZ6"/>
<gene>
    <name evidence="2" type="ORF">ALC60_10093</name>
</gene>
<keyword evidence="3" id="KW-1185">Reference proteome</keyword>
<proteinExistence type="predicted"/>